<dbReference type="InterPro" id="IPR051783">
    <property type="entry name" value="NAD(P)-dependent_oxidoreduct"/>
</dbReference>
<evidence type="ECO:0000313" key="3">
    <source>
        <dbReference type="Proteomes" id="UP000281975"/>
    </source>
</evidence>
<comment type="caution">
    <text evidence="2">The sequence shown here is derived from an EMBL/GenBank/DDBJ whole genome shotgun (WGS) entry which is preliminary data.</text>
</comment>
<dbReference type="EMBL" id="RBIN01000001">
    <property type="protein sequence ID" value="RKR07211.1"/>
    <property type="molecule type" value="Genomic_DNA"/>
</dbReference>
<gene>
    <name evidence="2" type="ORF">C7446_0019</name>
</gene>
<organism evidence="2 3">
    <name type="scientific">Kushneria sinocarnis</name>
    <dbReference type="NCBI Taxonomy" id="595502"/>
    <lineage>
        <taxon>Bacteria</taxon>
        <taxon>Pseudomonadati</taxon>
        <taxon>Pseudomonadota</taxon>
        <taxon>Gammaproteobacteria</taxon>
        <taxon>Oceanospirillales</taxon>
        <taxon>Halomonadaceae</taxon>
        <taxon>Kushneria</taxon>
    </lineage>
</organism>
<dbReference type="GO" id="GO:0004029">
    <property type="term" value="F:aldehyde dehydrogenase (NAD+) activity"/>
    <property type="evidence" value="ECO:0007669"/>
    <property type="project" value="TreeGrafter"/>
</dbReference>
<dbReference type="PANTHER" id="PTHR48079:SF6">
    <property type="entry name" value="NAD(P)-BINDING DOMAIN-CONTAINING PROTEIN-RELATED"/>
    <property type="match status" value="1"/>
</dbReference>
<dbReference type="Gene3D" id="3.40.50.720">
    <property type="entry name" value="NAD(P)-binding Rossmann-like Domain"/>
    <property type="match status" value="1"/>
</dbReference>
<reference evidence="2 3" key="1">
    <citation type="submission" date="2018-10" db="EMBL/GenBank/DDBJ databases">
        <title>Genomic Encyclopedia of Type Strains, Phase IV (KMG-IV): sequencing the most valuable type-strain genomes for metagenomic binning, comparative biology and taxonomic classification.</title>
        <authorList>
            <person name="Goeker M."/>
        </authorList>
    </citation>
    <scope>NUCLEOTIDE SEQUENCE [LARGE SCALE GENOMIC DNA]</scope>
    <source>
        <strain evidence="2 3">DSM 23229</strain>
    </source>
</reference>
<dbReference type="InterPro" id="IPR001509">
    <property type="entry name" value="Epimerase_deHydtase"/>
</dbReference>
<name>A0A420X037_9GAMM</name>
<evidence type="ECO:0000313" key="2">
    <source>
        <dbReference type="EMBL" id="RKR07211.1"/>
    </source>
</evidence>
<dbReference type="Pfam" id="PF01370">
    <property type="entry name" value="Epimerase"/>
    <property type="match status" value="1"/>
</dbReference>
<dbReference type="PANTHER" id="PTHR48079">
    <property type="entry name" value="PROTEIN YEEZ"/>
    <property type="match status" value="1"/>
</dbReference>
<dbReference type="GO" id="GO:0005737">
    <property type="term" value="C:cytoplasm"/>
    <property type="evidence" value="ECO:0007669"/>
    <property type="project" value="TreeGrafter"/>
</dbReference>
<dbReference type="Proteomes" id="UP000281975">
    <property type="component" value="Unassembled WGS sequence"/>
</dbReference>
<evidence type="ECO:0000259" key="1">
    <source>
        <dbReference type="Pfam" id="PF01370"/>
    </source>
</evidence>
<protein>
    <submittedName>
        <fullName evidence="2">Nucleoside-diphosphate-sugar epimerase</fullName>
    </submittedName>
</protein>
<accession>A0A420X037</accession>
<dbReference type="CDD" id="cd05266">
    <property type="entry name" value="SDR_a4"/>
    <property type="match status" value="1"/>
</dbReference>
<sequence length="294" mass="32456">MKVNRTILILGCGDVGTALGHLLVKQGHRVIGVRRNSIAALADTGIEGVALDVNAPGALETLPDADIIVYAISADRFEEKAYQTAYVDGLTATLAHFEARARAPQHVFFVSSTSVYGQQQGETVNEESPLEPASFSGQRLIEAEQRLAQSPLPGTTVRFSGIYGPGRERLIGQVREGRIAPATPVMYSNRIHRDDCAGVLDFLIRRVFEGEPVAPVYLASDRESAPLHEVMKWLARQLKVEPDSEIQSPLRRRASKRCDSSRLIETGYRFCYPTFREGYEDILRQGGFMPARQA</sequence>
<feature type="domain" description="NAD-dependent epimerase/dehydratase" evidence="1">
    <location>
        <begin position="7"/>
        <end position="169"/>
    </location>
</feature>
<dbReference type="SUPFAM" id="SSF51735">
    <property type="entry name" value="NAD(P)-binding Rossmann-fold domains"/>
    <property type="match status" value="1"/>
</dbReference>
<keyword evidence="3" id="KW-1185">Reference proteome</keyword>
<dbReference type="AlphaFoldDB" id="A0A420X037"/>
<dbReference type="InterPro" id="IPR036291">
    <property type="entry name" value="NAD(P)-bd_dom_sf"/>
</dbReference>
<proteinExistence type="predicted"/>